<evidence type="ECO:0000256" key="1">
    <source>
        <dbReference type="SAM" id="SignalP"/>
    </source>
</evidence>
<evidence type="ECO:0000313" key="3">
    <source>
        <dbReference type="Proteomes" id="UP001168380"/>
    </source>
</evidence>
<reference evidence="2" key="1">
    <citation type="submission" date="2023-07" db="EMBL/GenBank/DDBJ databases">
        <title>Gilvimarinus algae sp. nov., isolated from the surface of Kelp.</title>
        <authorList>
            <person name="Sun Y.Y."/>
            <person name="Gong Y."/>
            <person name="Du Z.J."/>
        </authorList>
    </citation>
    <scope>NUCLEOTIDE SEQUENCE</scope>
    <source>
        <strain evidence="2">SDUM040014</strain>
    </source>
</reference>
<protein>
    <submittedName>
        <fullName evidence="2">ABC transporter substrate-binding protein</fullName>
    </submittedName>
</protein>
<keyword evidence="3" id="KW-1185">Reference proteome</keyword>
<dbReference type="RefSeq" id="WP_302713376.1">
    <property type="nucleotide sequence ID" value="NZ_JAULRT010000059.1"/>
</dbReference>
<name>A0ABT8TFS4_9GAMM</name>
<dbReference type="Gene3D" id="3.10.450.710">
    <property type="entry name" value="Tgt2/MlaC"/>
    <property type="match status" value="1"/>
</dbReference>
<comment type="caution">
    <text evidence="2">The sequence shown here is derived from an EMBL/GenBank/DDBJ whole genome shotgun (WGS) entry which is preliminary data.</text>
</comment>
<evidence type="ECO:0000313" key="2">
    <source>
        <dbReference type="EMBL" id="MDO3382860.1"/>
    </source>
</evidence>
<dbReference type="EMBL" id="JAULRT010000059">
    <property type="protein sequence ID" value="MDO3382860.1"/>
    <property type="molecule type" value="Genomic_DNA"/>
</dbReference>
<gene>
    <name evidence="2" type="ORF">QWI16_11840</name>
</gene>
<sequence length="206" mass="22490">MKNSGFVAVAGRLWVMVLLALPISGVFAQEADPYKVVSQVTDKLVSAARAHNSGGDKAAYDAQVLQALEPVVAFDYIARVVMGDYYKAASEEQRKAFAEKFKTGLVSTYAKGIATYADSDIRVLPASESVGDKRRVTVDQEVKYQGATHKLSYTMGKNREGQWKLINLVLNGANLGSSFSSQFEQLANKYKGDVAKVIDHWDADKA</sequence>
<dbReference type="PANTHER" id="PTHR36573">
    <property type="entry name" value="INTERMEMBRANE PHOSPHOLIPID TRANSPORT SYSTEM BINDING PROTEIN MLAC"/>
    <property type="match status" value="1"/>
</dbReference>
<accession>A0ABT8TFS4</accession>
<dbReference type="PIRSF" id="PIRSF004649">
    <property type="entry name" value="MlaC"/>
    <property type="match status" value="1"/>
</dbReference>
<dbReference type="PANTHER" id="PTHR36573:SF1">
    <property type="entry name" value="INTERMEMBRANE PHOSPHOLIPID TRANSPORT SYSTEM BINDING PROTEIN MLAC"/>
    <property type="match status" value="1"/>
</dbReference>
<dbReference type="Proteomes" id="UP001168380">
    <property type="component" value="Unassembled WGS sequence"/>
</dbReference>
<feature type="chain" id="PRO_5045527255" evidence="1">
    <location>
        <begin position="29"/>
        <end position="206"/>
    </location>
</feature>
<feature type="signal peptide" evidence="1">
    <location>
        <begin position="1"/>
        <end position="28"/>
    </location>
</feature>
<dbReference type="InterPro" id="IPR008869">
    <property type="entry name" value="MlaC/ttg2D"/>
</dbReference>
<dbReference type="Pfam" id="PF05494">
    <property type="entry name" value="MlaC"/>
    <property type="match status" value="1"/>
</dbReference>
<dbReference type="InterPro" id="IPR042245">
    <property type="entry name" value="Tgt2/MlaC_sf"/>
</dbReference>
<organism evidence="2 3">
    <name type="scientific">Gilvimarinus algae</name>
    <dbReference type="NCBI Taxonomy" id="3058037"/>
    <lineage>
        <taxon>Bacteria</taxon>
        <taxon>Pseudomonadati</taxon>
        <taxon>Pseudomonadota</taxon>
        <taxon>Gammaproteobacteria</taxon>
        <taxon>Cellvibrionales</taxon>
        <taxon>Cellvibrionaceae</taxon>
        <taxon>Gilvimarinus</taxon>
    </lineage>
</organism>
<proteinExistence type="predicted"/>
<keyword evidence="1" id="KW-0732">Signal</keyword>